<evidence type="ECO:0000313" key="3">
    <source>
        <dbReference type="EMBL" id="GGL56532.1"/>
    </source>
</evidence>
<dbReference type="AlphaFoldDB" id="A0A917S4J0"/>
<dbReference type="CDD" id="cd00761">
    <property type="entry name" value="Glyco_tranf_GTA_type"/>
    <property type="match status" value="1"/>
</dbReference>
<dbReference type="Gene3D" id="3.90.550.10">
    <property type="entry name" value="Spore Coat Polysaccharide Biosynthesis Protein SpsA, Chain A"/>
    <property type="match status" value="1"/>
</dbReference>
<evidence type="ECO:0000313" key="4">
    <source>
        <dbReference type="Proteomes" id="UP000654670"/>
    </source>
</evidence>
<accession>A0A917S4J0</accession>
<keyword evidence="4" id="KW-1185">Reference proteome</keyword>
<protein>
    <recommendedName>
        <fullName evidence="2">Glycosyltransferase 2-like domain-containing protein</fullName>
    </recommendedName>
</protein>
<dbReference type="Proteomes" id="UP000654670">
    <property type="component" value="Unassembled WGS sequence"/>
</dbReference>
<evidence type="ECO:0000256" key="1">
    <source>
        <dbReference type="ARBA" id="ARBA00006739"/>
    </source>
</evidence>
<sequence>MKPLISVIIAAYNVEPYIDHCLTSILNQSLTNIEVIVVDDHSTDGTLLKLAGYKDKRIKVIANSTNYGPSHCRNQAMKAAEGEYYAFIDSDDWITEDRFQILLENMDRLKADLISDNQLCVYGESEDPWGSIFGDLETNERKIDPVYYIDQSLGLKPIIRSDFIKKNHLLFDEKLKYGEDYLFFFTCLLLGADLWILKDGYYFYRTRRDSLMTNKVALFQSTVKTTEELLLDERVIHNKPLVNALKNRLCQRKRALHYFMVIEPLNKGDYIKALKTFFTDMESAKVMLTESPKIILRGAKKLFKKIRAVTPEVHKK</sequence>
<name>A0A917S4J0_9BACL</name>
<proteinExistence type="inferred from homology"/>
<reference evidence="3" key="1">
    <citation type="journal article" date="2014" name="Int. J. Syst. Evol. Microbiol.">
        <title>Complete genome sequence of Corynebacterium casei LMG S-19264T (=DSM 44701T), isolated from a smear-ripened cheese.</title>
        <authorList>
            <consortium name="US DOE Joint Genome Institute (JGI-PGF)"/>
            <person name="Walter F."/>
            <person name="Albersmeier A."/>
            <person name="Kalinowski J."/>
            <person name="Ruckert C."/>
        </authorList>
    </citation>
    <scope>NUCLEOTIDE SEQUENCE</scope>
    <source>
        <strain evidence="3">JCM 15325</strain>
    </source>
</reference>
<dbReference type="PANTHER" id="PTHR22916:SF3">
    <property type="entry name" value="UDP-GLCNAC:BETAGAL BETA-1,3-N-ACETYLGLUCOSAMINYLTRANSFERASE-LIKE PROTEIN 1"/>
    <property type="match status" value="1"/>
</dbReference>
<dbReference type="RefSeq" id="WP_188803054.1">
    <property type="nucleotide sequence ID" value="NZ_BMOK01000008.1"/>
</dbReference>
<dbReference type="Pfam" id="PF00535">
    <property type="entry name" value="Glycos_transf_2"/>
    <property type="match status" value="1"/>
</dbReference>
<dbReference type="PANTHER" id="PTHR22916">
    <property type="entry name" value="GLYCOSYLTRANSFERASE"/>
    <property type="match status" value="1"/>
</dbReference>
<feature type="domain" description="Glycosyltransferase 2-like" evidence="2">
    <location>
        <begin position="6"/>
        <end position="132"/>
    </location>
</feature>
<dbReference type="EMBL" id="BMOK01000008">
    <property type="protein sequence ID" value="GGL56532.1"/>
    <property type="molecule type" value="Genomic_DNA"/>
</dbReference>
<dbReference type="InterPro" id="IPR029044">
    <property type="entry name" value="Nucleotide-diphossugar_trans"/>
</dbReference>
<evidence type="ECO:0000259" key="2">
    <source>
        <dbReference type="Pfam" id="PF00535"/>
    </source>
</evidence>
<gene>
    <name evidence="3" type="ORF">GCM10007968_20650</name>
</gene>
<comment type="caution">
    <text evidence="3">The sequence shown here is derived from an EMBL/GenBank/DDBJ whole genome shotgun (WGS) entry which is preliminary data.</text>
</comment>
<dbReference type="SUPFAM" id="SSF53448">
    <property type="entry name" value="Nucleotide-diphospho-sugar transferases"/>
    <property type="match status" value="1"/>
</dbReference>
<dbReference type="InterPro" id="IPR001173">
    <property type="entry name" value="Glyco_trans_2-like"/>
</dbReference>
<reference evidence="3" key="2">
    <citation type="submission" date="2020-09" db="EMBL/GenBank/DDBJ databases">
        <authorList>
            <person name="Sun Q."/>
            <person name="Ohkuma M."/>
        </authorList>
    </citation>
    <scope>NUCLEOTIDE SEQUENCE</scope>
    <source>
        <strain evidence="3">JCM 15325</strain>
    </source>
</reference>
<dbReference type="GO" id="GO:0016758">
    <property type="term" value="F:hexosyltransferase activity"/>
    <property type="evidence" value="ECO:0007669"/>
    <property type="project" value="UniProtKB-ARBA"/>
</dbReference>
<organism evidence="3 4">
    <name type="scientific">Sporolactobacillus putidus</name>
    <dbReference type="NCBI Taxonomy" id="492735"/>
    <lineage>
        <taxon>Bacteria</taxon>
        <taxon>Bacillati</taxon>
        <taxon>Bacillota</taxon>
        <taxon>Bacilli</taxon>
        <taxon>Bacillales</taxon>
        <taxon>Sporolactobacillaceae</taxon>
        <taxon>Sporolactobacillus</taxon>
    </lineage>
</organism>
<comment type="similarity">
    <text evidence="1">Belongs to the glycosyltransferase 2 family.</text>
</comment>